<proteinExistence type="predicted"/>
<sequence length="81" mass="8904">MPHSIPHTAPPPEAFTTFTRLPDRAPGEQQHGYPFKPERLPEAPLKTPPEEQLDEPVRHAAEGDDDLMSQDVNASVPDAPS</sequence>
<dbReference type="RefSeq" id="WP_238976770.1">
    <property type="nucleotide sequence ID" value="NZ_JABFUC010000005.1"/>
</dbReference>
<dbReference type="EMBL" id="JABFUC010000005">
    <property type="protein sequence ID" value="MCG6657620.1"/>
    <property type="molecule type" value="Genomic_DNA"/>
</dbReference>
<evidence type="ECO:0000313" key="2">
    <source>
        <dbReference type="EMBL" id="MCG6657620.1"/>
    </source>
</evidence>
<evidence type="ECO:0000313" key="3">
    <source>
        <dbReference type="Proteomes" id="UP000814385"/>
    </source>
</evidence>
<feature type="region of interest" description="Disordered" evidence="1">
    <location>
        <begin position="1"/>
        <end position="81"/>
    </location>
</feature>
<reference evidence="2 3" key="1">
    <citation type="submission" date="2020-05" db="EMBL/GenBank/DDBJ databases">
        <title>Comparative genomic analysis of denitrifying bacteria from Halomonas genus.</title>
        <authorList>
            <person name="Wang L."/>
            <person name="Shao Z."/>
        </authorList>
    </citation>
    <scope>NUCLEOTIDE SEQUENCE [LARGE SCALE GENOMIC DNA]</scope>
    <source>
        <strain evidence="2 3">A4</strain>
    </source>
</reference>
<comment type="caution">
    <text evidence="2">The sequence shown here is derived from an EMBL/GenBank/DDBJ whole genome shotgun (WGS) entry which is preliminary data.</text>
</comment>
<gene>
    <name evidence="2" type="ORF">HOP52_07575</name>
</gene>
<keyword evidence="3" id="KW-1185">Reference proteome</keyword>
<dbReference type="Proteomes" id="UP000814385">
    <property type="component" value="Unassembled WGS sequence"/>
</dbReference>
<organism evidence="2 3">
    <name type="scientific">Billgrantia campisalis</name>
    <dbReference type="NCBI Taxonomy" id="74661"/>
    <lineage>
        <taxon>Bacteria</taxon>
        <taxon>Pseudomonadati</taxon>
        <taxon>Pseudomonadota</taxon>
        <taxon>Gammaproteobacteria</taxon>
        <taxon>Oceanospirillales</taxon>
        <taxon>Halomonadaceae</taxon>
        <taxon>Billgrantia</taxon>
    </lineage>
</organism>
<accession>A0ABS9P762</accession>
<evidence type="ECO:0000256" key="1">
    <source>
        <dbReference type="SAM" id="MobiDB-lite"/>
    </source>
</evidence>
<name>A0ABS9P762_9GAMM</name>
<protein>
    <submittedName>
        <fullName evidence="2">Uncharacterized protein</fullName>
    </submittedName>
</protein>